<feature type="transmembrane region" description="Helical" evidence="1">
    <location>
        <begin position="20"/>
        <end position="42"/>
    </location>
</feature>
<dbReference type="GO" id="GO:0005886">
    <property type="term" value="C:plasma membrane"/>
    <property type="evidence" value="ECO:0007669"/>
    <property type="project" value="UniProtKB-SubCell"/>
</dbReference>
<dbReference type="EMBL" id="WJNG01000017">
    <property type="protein sequence ID" value="MRH44640.1"/>
    <property type="molecule type" value="Genomic_DNA"/>
</dbReference>
<feature type="transmembrane region" description="Helical" evidence="1">
    <location>
        <begin position="152"/>
        <end position="174"/>
    </location>
</feature>
<feature type="transmembrane region" description="Helical" evidence="1">
    <location>
        <begin position="181"/>
        <end position="201"/>
    </location>
</feature>
<gene>
    <name evidence="2" type="ORF">GH741_18495</name>
</gene>
<keyword evidence="1" id="KW-1133">Transmembrane helix</keyword>
<organism evidence="2 3">
    <name type="scientific">Aquibacillus halophilus</name>
    <dbReference type="NCBI Taxonomy" id="930132"/>
    <lineage>
        <taxon>Bacteria</taxon>
        <taxon>Bacillati</taxon>
        <taxon>Bacillota</taxon>
        <taxon>Bacilli</taxon>
        <taxon>Bacillales</taxon>
        <taxon>Bacillaceae</taxon>
        <taxon>Aquibacillus</taxon>
    </lineage>
</organism>
<name>A0A6A8DHD7_9BACI</name>
<dbReference type="AlphaFoldDB" id="A0A6A8DHD7"/>
<keyword evidence="3" id="KW-1185">Reference proteome</keyword>
<dbReference type="OrthoDB" id="4187110at2"/>
<proteinExistence type="predicted"/>
<keyword evidence="1" id="KW-0472">Membrane</keyword>
<feature type="transmembrane region" description="Helical" evidence="1">
    <location>
        <begin position="62"/>
        <end position="86"/>
    </location>
</feature>
<accession>A0A6A8DHD7</accession>
<evidence type="ECO:0000313" key="3">
    <source>
        <dbReference type="Proteomes" id="UP000799092"/>
    </source>
</evidence>
<evidence type="ECO:0000313" key="2">
    <source>
        <dbReference type="EMBL" id="MRH44640.1"/>
    </source>
</evidence>
<protein>
    <submittedName>
        <fullName evidence="2">ABC transporter permease subunit</fullName>
    </submittedName>
</protein>
<dbReference type="Pfam" id="PF12679">
    <property type="entry name" value="ABC2_membrane_2"/>
    <property type="match status" value="1"/>
</dbReference>
<reference evidence="2" key="1">
    <citation type="submission" date="2019-11" db="EMBL/GenBank/DDBJ databases">
        <authorList>
            <person name="Li J."/>
        </authorList>
    </citation>
    <scope>NUCLEOTIDE SEQUENCE</scope>
    <source>
        <strain evidence="2">B6B</strain>
    </source>
</reference>
<keyword evidence="1" id="KW-0812">Transmembrane</keyword>
<feature type="transmembrane region" description="Helical" evidence="1">
    <location>
        <begin position="229"/>
        <end position="251"/>
    </location>
</feature>
<comment type="caution">
    <text evidence="2">The sequence shown here is derived from an EMBL/GenBank/DDBJ whole genome shotgun (WGS) entry which is preliminary data.</text>
</comment>
<dbReference type="Proteomes" id="UP000799092">
    <property type="component" value="Unassembled WGS sequence"/>
</dbReference>
<dbReference type="GO" id="GO:0140359">
    <property type="term" value="F:ABC-type transporter activity"/>
    <property type="evidence" value="ECO:0007669"/>
    <property type="project" value="InterPro"/>
</dbReference>
<evidence type="ECO:0000256" key="1">
    <source>
        <dbReference type="SAM" id="Phobius"/>
    </source>
</evidence>
<dbReference type="PANTHER" id="PTHR43471">
    <property type="entry name" value="ABC TRANSPORTER PERMEASE"/>
    <property type="match status" value="1"/>
</dbReference>
<sequence>MQWKTIFKKEMLEYWRNFKWVWVPLVFILIAIMDPISTYYLPKILDAVGGLPDGAVFEMPEITPVAALMMSLSELSMFGVLVIVLMSMGLIAGERKSGVAELVLVKPVGYFTYISSKWGATLLLVWTSLIIGLLTSWYYVNLLYGDISFGALIQVIFFYGLWLTLVISITTFFNTLFKTPGIVGFLSIATIIVMSIFNQIFSHKITWFPNNLSSHIGDMLDSGSTSGELWGTALVTIIIIVALLFASLLAFRGKEMAN</sequence>
<feature type="transmembrane region" description="Helical" evidence="1">
    <location>
        <begin position="120"/>
        <end position="140"/>
    </location>
</feature>